<dbReference type="InterPro" id="IPR001611">
    <property type="entry name" value="Leu-rich_rpt"/>
</dbReference>
<sequence>MKRLVLEKNDFRGNPWESIRHWPKIQDIRLDYNQELKGPILTEIGTLTDIKDITITGTKTGGSLPSEIGLLTNLELLAFEQSDLTGTIPFEFWTNFTKLELLYGRYNNFRPSTIPTEVGFLTSAYAFSMQHTNLFGTVPTEIGLLTNLHELRLSNNYLSGTIPSEIGHMSELRYLYMGYNYLSGTVPQEICEIDILFSAHTVFACNIICSCCGHCISR</sequence>
<organism evidence="2">
    <name type="scientific">Cyclophora tenuis</name>
    <name type="common">Marine diatom</name>
    <dbReference type="NCBI Taxonomy" id="216820"/>
    <lineage>
        <taxon>Eukaryota</taxon>
        <taxon>Sar</taxon>
        <taxon>Stramenopiles</taxon>
        <taxon>Ochrophyta</taxon>
        <taxon>Bacillariophyta</taxon>
        <taxon>Fragilariophyceae</taxon>
        <taxon>Fragilariophycidae</taxon>
        <taxon>Cyclophorales</taxon>
        <taxon>Cyclophoraceae</taxon>
        <taxon>Cyclophora</taxon>
    </lineage>
</organism>
<evidence type="ECO:0008006" key="3">
    <source>
        <dbReference type="Google" id="ProtNLM"/>
    </source>
</evidence>
<evidence type="ECO:0000313" key="2">
    <source>
        <dbReference type="EMBL" id="CAD8944369.1"/>
    </source>
</evidence>
<keyword evidence="1" id="KW-0677">Repeat</keyword>
<dbReference type="InterPro" id="IPR052941">
    <property type="entry name" value="StomDev_PlantInt_Reg"/>
</dbReference>
<dbReference type="AlphaFoldDB" id="A0A7S1DBM8"/>
<dbReference type="Gene3D" id="3.80.10.10">
    <property type="entry name" value="Ribonuclease Inhibitor"/>
    <property type="match status" value="1"/>
</dbReference>
<name>A0A7S1DBM8_CYCTE</name>
<dbReference type="InterPro" id="IPR032675">
    <property type="entry name" value="LRR_dom_sf"/>
</dbReference>
<proteinExistence type="predicted"/>
<dbReference type="SUPFAM" id="SSF52058">
    <property type="entry name" value="L domain-like"/>
    <property type="match status" value="1"/>
</dbReference>
<dbReference type="EMBL" id="HBFW01024087">
    <property type="protein sequence ID" value="CAD8944369.1"/>
    <property type="molecule type" value="Transcribed_RNA"/>
</dbReference>
<dbReference type="FunFam" id="3.80.10.10:FF:000383">
    <property type="entry name" value="Leucine-rich repeat receptor protein kinase EMS1"/>
    <property type="match status" value="1"/>
</dbReference>
<dbReference type="PANTHER" id="PTHR48004:SF59">
    <property type="entry name" value="LEUCINE-RICH REPEAT-CONTAINING N-TERMINAL PLANT-TYPE DOMAIN-CONTAINING PROTEIN"/>
    <property type="match status" value="1"/>
</dbReference>
<dbReference type="Pfam" id="PF00560">
    <property type="entry name" value="LRR_1"/>
    <property type="match status" value="2"/>
</dbReference>
<evidence type="ECO:0000256" key="1">
    <source>
        <dbReference type="ARBA" id="ARBA00022737"/>
    </source>
</evidence>
<dbReference type="PANTHER" id="PTHR48004">
    <property type="entry name" value="OS01G0149700 PROTEIN"/>
    <property type="match status" value="1"/>
</dbReference>
<reference evidence="2" key="1">
    <citation type="submission" date="2021-01" db="EMBL/GenBank/DDBJ databases">
        <authorList>
            <person name="Corre E."/>
            <person name="Pelletier E."/>
            <person name="Niang G."/>
            <person name="Scheremetjew M."/>
            <person name="Finn R."/>
            <person name="Kale V."/>
            <person name="Holt S."/>
            <person name="Cochrane G."/>
            <person name="Meng A."/>
            <person name="Brown T."/>
            <person name="Cohen L."/>
        </authorList>
    </citation>
    <scope>NUCLEOTIDE SEQUENCE</scope>
    <source>
        <strain evidence="2">ECT3854</strain>
    </source>
</reference>
<accession>A0A7S1DBM8</accession>
<protein>
    <recommendedName>
        <fullName evidence="3">L domain-like protein</fullName>
    </recommendedName>
</protein>
<gene>
    <name evidence="2" type="ORF">CTEN0397_LOCUS15479</name>
</gene>